<dbReference type="InterPro" id="IPR036942">
    <property type="entry name" value="Beta-barrel_TonB_sf"/>
</dbReference>
<dbReference type="GO" id="GO:0015344">
    <property type="term" value="F:siderophore uptake transmembrane transporter activity"/>
    <property type="evidence" value="ECO:0007669"/>
    <property type="project" value="TreeGrafter"/>
</dbReference>
<keyword evidence="4" id="KW-0812">Transmembrane</keyword>
<dbReference type="InterPro" id="IPR057601">
    <property type="entry name" value="Oar-like_b-barrel"/>
</dbReference>
<keyword evidence="3" id="KW-1134">Transmembrane beta strand</keyword>
<reference evidence="10 11" key="1">
    <citation type="journal article" date="2016" name="Int. J. Syst. Evol. Microbiol.">
        <title>Acidipila dinghuensis sp. nov., an acidobacterium isolated from forest soil.</title>
        <authorList>
            <person name="Jiang Y.W."/>
            <person name="Wang J."/>
            <person name="Chen M.H."/>
            <person name="Lv Y.Y."/>
            <person name="Qiu L.H."/>
        </authorList>
    </citation>
    <scope>NUCLEOTIDE SEQUENCE [LARGE SCALE GENOMIC DNA]</scope>
    <source>
        <strain evidence="10 11">DHOF10</strain>
    </source>
</reference>
<comment type="subcellular location">
    <subcellularLocation>
        <location evidence="1">Cell outer membrane</location>
        <topology evidence="1">Multi-pass membrane protein</topology>
    </subcellularLocation>
</comment>
<keyword evidence="10" id="KW-0675">Receptor</keyword>
<evidence type="ECO:0000256" key="2">
    <source>
        <dbReference type="ARBA" id="ARBA00022448"/>
    </source>
</evidence>
<keyword evidence="8" id="KW-0732">Signal</keyword>
<dbReference type="Pfam" id="PF13620">
    <property type="entry name" value="CarboxypepD_reg"/>
    <property type="match status" value="1"/>
</dbReference>
<dbReference type="PANTHER" id="PTHR30069">
    <property type="entry name" value="TONB-DEPENDENT OUTER MEMBRANE RECEPTOR"/>
    <property type="match status" value="1"/>
</dbReference>
<evidence type="ECO:0000256" key="3">
    <source>
        <dbReference type="ARBA" id="ARBA00022452"/>
    </source>
</evidence>
<organism evidence="10 11">
    <name type="scientific">Silvibacterium dinghuense</name>
    <dbReference type="NCBI Taxonomy" id="1560006"/>
    <lineage>
        <taxon>Bacteria</taxon>
        <taxon>Pseudomonadati</taxon>
        <taxon>Acidobacteriota</taxon>
        <taxon>Terriglobia</taxon>
        <taxon>Terriglobales</taxon>
        <taxon>Acidobacteriaceae</taxon>
        <taxon>Silvibacterium</taxon>
    </lineage>
</organism>
<dbReference type="PANTHER" id="PTHR30069:SF46">
    <property type="entry name" value="OAR PROTEIN"/>
    <property type="match status" value="1"/>
</dbReference>
<evidence type="ECO:0000256" key="5">
    <source>
        <dbReference type="ARBA" id="ARBA00023136"/>
    </source>
</evidence>
<dbReference type="GO" id="GO:0044718">
    <property type="term" value="P:siderophore transmembrane transport"/>
    <property type="evidence" value="ECO:0007669"/>
    <property type="project" value="TreeGrafter"/>
</dbReference>
<feature type="chain" id="PRO_5020919172" evidence="8">
    <location>
        <begin position="24"/>
        <end position="1174"/>
    </location>
</feature>
<evidence type="ECO:0000256" key="8">
    <source>
        <dbReference type="SAM" id="SignalP"/>
    </source>
</evidence>
<gene>
    <name evidence="10" type="ORF">ESZ00_09205</name>
</gene>
<evidence type="ECO:0000259" key="9">
    <source>
        <dbReference type="Pfam" id="PF25183"/>
    </source>
</evidence>
<evidence type="ECO:0000256" key="6">
    <source>
        <dbReference type="ARBA" id="ARBA00023237"/>
    </source>
</evidence>
<name>A0A4Q1SLD4_9BACT</name>
<proteinExistence type="predicted"/>
<dbReference type="InterPro" id="IPR039426">
    <property type="entry name" value="TonB-dep_rcpt-like"/>
</dbReference>
<dbReference type="GO" id="GO:0009279">
    <property type="term" value="C:cell outer membrane"/>
    <property type="evidence" value="ECO:0007669"/>
    <property type="project" value="UniProtKB-SubCell"/>
</dbReference>
<dbReference type="Gene3D" id="2.40.170.20">
    <property type="entry name" value="TonB-dependent receptor, beta-barrel domain"/>
    <property type="match status" value="1"/>
</dbReference>
<dbReference type="Pfam" id="PF25183">
    <property type="entry name" value="OMP_b-brl_4"/>
    <property type="match status" value="1"/>
</dbReference>
<keyword evidence="11" id="KW-1185">Reference proteome</keyword>
<feature type="signal peptide" evidence="8">
    <location>
        <begin position="1"/>
        <end position="23"/>
    </location>
</feature>
<protein>
    <submittedName>
        <fullName evidence="10">TonB-dependent receptor</fullName>
    </submittedName>
</protein>
<dbReference type="SUPFAM" id="SSF56935">
    <property type="entry name" value="Porins"/>
    <property type="match status" value="1"/>
</dbReference>
<dbReference type="AlphaFoldDB" id="A0A4Q1SLD4"/>
<dbReference type="SUPFAM" id="SSF49464">
    <property type="entry name" value="Carboxypeptidase regulatory domain-like"/>
    <property type="match status" value="1"/>
</dbReference>
<feature type="domain" description="TonB-dependent transporter Oar-like beta-barrel" evidence="9">
    <location>
        <begin position="238"/>
        <end position="1159"/>
    </location>
</feature>
<comment type="caution">
    <text evidence="10">The sequence shown here is derived from an EMBL/GenBank/DDBJ whole genome shotgun (WGS) entry which is preliminary data.</text>
</comment>
<keyword evidence="5" id="KW-0472">Membrane</keyword>
<feature type="region of interest" description="Disordered" evidence="7">
    <location>
        <begin position="1006"/>
        <end position="1033"/>
    </location>
</feature>
<sequence length="1174" mass="125803">MGRVRISFLILLCCLLAIPAAIAQSTQGIILGTVKDSSGAVVPNASVTLTNTDEGTTRNTTTDAAGSYHFEDVPAAHYAVAIELAGFEKWTTSGLVLAVRQQLRVDAALAVGNVQQVVNVSSDAVSTIDTVTPSISAVYNKTDVDNLPVNTRASSSGTSALSIVGELPGVQPDGGSFSLQGALPFQTEVSVDGTTVQSATGNSPIADAFPSSESISELRADGVQNNAEFGQPGEITVTTKGGTNTIHGSAFWYHQNAAFDAIPYTYPITTTKPKLVANTFGASFGGPVVIPHLYDGHNRTFIYGAYEGWRHPSQETESYVVPSTLMKEGDFSKYVSSGFTGLNDPFTGGSYGTKLPSISAVATKLLQFFPDPNVGDPSAYTDNGVANYVVNQDNSRHSDQFDIRGDQYFGSNQKFLLWGRFTWKNFPTTNPEPLLVPEGQSTNQNRVLKISANYSFTPNLINEFGYGFTWVTTGNTNNFNGTAFTDSLGLVGLQNLFYNGLPELDFYNLSSLNADRLDSLTKSRTAVYTDSLSWNIRNHSLRFGLDIRTLEAITPLGFNGSDNYGTFQFNTDKSTGMFTGVDFADFLSGLPNQTFYDVVQEDNDGTSIHYHFYAQDQWIVTPRLTLSYGLRYELHPGYTDAHGDIGNFDPSKPLSGEAIYPDGKSSLLSTAFLESANACLPYGTTSGSATVNGASCMPVLSNSEAGLPGGLKKYPHLRFMPRFGFAWRPFDNDKTAVRGGVGMYNITMLGSNFYSLTGTLQAQTTQYTNTYNSSTHAIGYQWPVIYAGAGDGGCTTCYGQDYFGTANSVNWKDPYTYQWSLSIDHDFGGGSAGRISYIGSETHQLVWAPDENTLPFSSTVSAANQPLSARLFPNFGRINTRATGANESYHSVQLDASHRFQRGLEFDSSYTFAKALADNQGPASTGFAGESGGSRATSILDRHADFGNVGGTRRNRWNTTMVYDLPFGRGREFGSGMSRIADLLVGGWRLSNIFLWQSGPFESPYFDSGEGDPSGTGSGLTSTNTGFDPGHRNQAADRAAGVSIAPHNRTRTNWINTAAFVCPGYPGWTPGTACTTGSGAGAYPNPIGRFGNAGVGSVVGPGTVNLSSGLSKVFSVTERVKLRAEGTFTNVLNHTNLGDPNMDISSGSYGLISSTIGSDFGGARSGQVSMRLDF</sequence>
<dbReference type="InterPro" id="IPR008969">
    <property type="entry name" value="CarboxyPept-like_regulatory"/>
</dbReference>
<accession>A0A4Q1SLD4</accession>
<evidence type="ECO:0000313" key="11">
    <source>
        <dbReference type="Proteomes" id="UP000290253"/>
    </source>
</evidence>
<dbReference type="OrthoDB" id="97893at2"/>
<dbReference type="Proteomes" id="UP000290253">
    <property type="component" value="Unassembled WGS sequence"/>
</dbReference>
<dbReference type="EMBL" id="SDMK01000001">
    <property type="protein sequence ID" value="RXS98253.1"/>
    <property type="molecule type" value="Genomic_DNA"/>
</dbReference>
<evidence type="ECO:0000256" key="7">
    <source>
        <dbReference type="SAM" id="MobiDB-lite"/>
    </source>
</evidence>
<evidence type="ECO:0000256" key="1">
    <source>
        <dbReference type="ARBA" id="ARBA00004571"/>
    </source>
</evidence>
<keyword evidence="6" id="KW-0998">Cell outer membrane</keyword>
<keyword evidence="2" id="KW-0813">Transport</keyword>
<evidence type="ECO:0000313" key="10">
    <source>
        <dbReference type="EMBL" id="RXS98253.1"/>
    </source>
</evidence>
<dbReference type="Gene3D" id="2.60.40.1120">
    <property type="entry name" value="Carboxypeptidase-like, regulatory domain"/>
    <property type="match status" value="1"/>
</dbReference>
<evidence type="ECO:0000256" key="4">
    <source>
        <dbReference type="ARBA" id="ARBA00022692"/>
    </source>
</evidence>